<dbReference type="PANTHER" id="PTHR23501">
    <property type="entry name" value="MAJOR FACILITATOR SUPERFAMILY"/>
    <property type="match status" value="1"/>
</dbReference>
<evidence type="ECO:0000313" key="11">
    <source>
        <dbReference type="Proteomes" id="UP000701341"/>
    </source>
</evidence>
<dbReference type="OrthoDB" id="6770063at2759"/>
<organism evidence="10 11">
    <name type="scientific">Penicillium crustosum</name>
    <name type="common">Blue mold fungus</name>
    <dbReference type="NCBI Taxonomy" id="36656"/>
    <lineage>
        <taxon>Eukaryota</taxon>
        <taxon>Fungi</taxon>
        <taxon>Dikarya</taxon>
        <taxon>Ascomycota</taxon>
        <taxon>Pezizomycotina</taxon>
        <taxon>Eurotiomycetes</taxon>
        <taxon>Eurotiomycetidae</taxon>
        <taxon>Eurotiales</taxon>
        <taxon>Aspergillaceae</taxon>
        <taxon>Penicillium</taxon>
    </lineage>
</organism>
<feature type="transmembrane region" description="Helical" evidence="8">
    <location>
        <begin position="280"/>
        <end position="301"/>
    </location>
</feature>
<evidence type="ECO:0000256" key="4">
    <source>
        <dbReference type="ARBA" id="ARBA00022692"/>
    </source>
</evidence>
<dbReference type="Pfam" id="PF07690">
    <property type="entry name" value="MFS_1"/>
    <property type="match status" value="1"/>
</dbReference>
<feature type="transmembrane region" description="Helical" evidence="8">
    <location>
        <begin position="180"/>
        <end position="200"/>
    </location>
</feature>
<dbReference type="Proteomes" id="UP000701341">
    <property type="component" value="Unassembled WGS sequence"/>
</dbReference>
<dbReference type="GO" id="GO:0005886">
    <property type="term" value="C:plasma membrane"/>
    <property type="evidence" value="ECO:0007669"/>
    <property type="project" value="TreeGrafter"/>
</dbReference>
<comment type="subcellular location">
    <subcellularLocation>
        <location evidence="1">Endomembrane system</location>
        <topology evidence="1">Multi-pass membrane protein</topology>
    </subcellularLocation>
</comment>
<protein>
    <recommendedName>
        <fullName evidence="9">Major facilitator superfamily (MFS) profile domain-containing protein</fullName>
    </recommendedName>
</protein>
<evidence type="ECO:0000256" key="1">
    <source>
        <dbReference type="ARBA" id="ARBA00004127"/>
    </source>
</evidence>
<evidence type="ECO:0000256" key="3">
    <source>
        <dbReference type="ARBA" id="ARBA00022448"/>
    </source>
</evidence>
<gene>
    <name evidence="10" type="ORF">PCG10_004075</name>
</gene>
<feature type="transmembrane region" description="Helical" evidence="8">
    <location>
        <begin position="423"/>
        <end position="441"/>
    </location>
</feature>
<dbReference type="GO" id="GO:0046943">
    <property type="term" value="F:carboxylic acid transmembrane transporter activity"/>
    <property type="evidence" value="ECO:0007669"/>
    <property type="project" value="UniProtKB-ARBA"/>
</dbReference>
<evidence type="ECO:0000256" key="6">
    <source>
        <dbReference type="ARBA" id="ARBA00023136"/>
    </source>
</evidence>
<dbReference type="InterPro" id="IPR036259">
    <property type="entry name" value="MFS_trans_sf"/>
</dbReference>
<feature type="transmembrane region" description="Helical" evidence="8">
    <location>
        <begin position="150"/>
        <end position="174"/>
    </location>
</feature>
<keyword evidence="11" id="KW-1185">Reference proteome</keyword>
<evidence type="ECO:0000256" key="8">
    <source>
        <dbReference type="SAM" id="Phobius"/>
    </source>
</evidence>
<feature type="transmembrane region" description="Helical" evidence="8">
    <location>
        <begin position="61"/>
        <end position="80"/>
    </location>
</feature>
<accession>A0A9P5KYE7</accession>
<dbReference type="PROSITE" id="PS50850">
    <property type="entry name" value="MFS"/>
    <property type="match status" value="1"/>
</dbReference>
<feature type="transmembrane region" description="Helical" evidence="8">
    <location>
        <begin position="221"/>
        <end position="242"/>
    </location>
</feature>
<proteinExistence type="inferred from homology"/>
<feature type="transmembrane region" description="Helical" evidence="8">
    <location>
        <begin position="484"/>
        <end position="502"/>
    </location>
</feature>
<feature type="region of interest" description="Disordered" evidence="7">
    <location>
        <begin position="509"/>
        <end position="545"/>
    </location>
</feature>
<dbReference type="GO" id="GO:0012505">
    <property type="term" value="C:endomembrane system"/>
    <property type="evidence" value="ECO:0007669"/>
    <property type="project" value="UniProtKB-SubCell"/>
</dbReference>
<dbReference type="SUPFAM" id="SSF103473">
    <property type="entry name" value="MFS general substrate transporter"/>
    <property type="match status" value="1"/>
</dbReference>
<feature type="transmembrane region" description="Helical" evidence="8">
    <location>
        <begin position="92"/>
        <end position="111"/>
    </location>
</feature>
<feature type="transmembrane region" description="Helical" evidence="8">
    <location>
        <begin position="377"/>
        <end position="402"/>
    </location>
</feature>
<keyword evidence="6 8" id="KW-0472">Membrane</keyword>
<evidence type="ECO:0000256" key="2">
    <source>
        <dbReference type="ARBA" id="ARBA00008335"/>
    </source>
</evidence>
<dbReference type="PRINTS" id="PR01035">
    <property type="entry name" value="TCRTETA"/>
</dbReference>
<feature type="transmembrane region" description="Helical" evidence="8">
    <location>
        <begin position="117"/>
        <end position="138"/>
    </location>
</feature>
<sequence>MATSTAKGPVVVHDQTNLLPRTQLLVVFGTLAIAFLIAYADQNGVGVALPIIARELNARDTISWAGTSSMIANTVFQVLYGRLSDIFGRKKVYLSAVLLLAIADILCATAQTSWAFYLFRGLAGIATGGINSLTMMIVSDIVTLQERGRYQGILGSCIGLGNTIGPFLSAAFAQHSTWRGFFYLISPLMLVCAVASFFLLPSSMPKGNGLARAKLIDIWGLISGSVAIICILIPISGGGSYFAWNSSLVIAMLAVGGVATIAFILVEWKVAKLPMVPLSMFRTPAVTVILVQNLLFGYCYYAELYFLPLYFENVRGVTPLVSAALLVPLVVAQMIFSVGSGFYISHYSRYGEVIWFGFICWTVGASVLCNLKQDTSLGVIIVALIILGVGVGNVFQPCLIAIQAHSPKDLRAVIISNRNFFRALGGAVGLACSSLVLQTSFGKALPDDLSYLSRNSYVLPSLSNFSTADQNSIRAAYAKASRTVFISMAPIMGFCLVICVFIRDQGLQRKEETAPPQPKEETAPPQPIPITEDTTSSAEKGILKN</sequence>
<keyword evidence="3" id="KW-0813">Transport</keyword>
<evidence type="ECO:0000256" key="5">
    <source>
        <dbReference type="ARBA" id="ARBA00022989"/>
    </source>
</evidence>
<reference evidence="10" key="1">
    <citation type="submission" date="2020-02" db="EMBL/GenBank/DDBJ databases">
        <authorList>
            <person name="Lichtner F.J."/>
        </authorList>
    </citation>
    <scope>NUCLEOTIDE SEQUENCE</scope>
    <source>
        <strain evidence="10">G10</strain>
    </source>
</reference>
<evidence type="ECO:0000256" key="7">
    <source>
        <dbReference type="SAM" id="MobiDB-lite"/>
    </source>
</evidence>
<dbReference type="Gene3D" id="1.20.1250.20">
    <property type="entry name" value="MFS general substrate transporter like domains"/>
    <property type="match status" value="2"/>
</dbReference>
<dbReference type="InterPro" id="IPR020846">
    <property type="entry name" value="MFS_dom"/>
</dbReference>
<dbReference type="FunFam" id="1.20.1250.20:FF:000436">
    <property type="entry name" value="MFS transporter, putative"/>
    <property type="match status" value="1"/>
</dbReference>
<feature type="domain" description="Major facilitator superfamily (MFS) profile" evidence="9">
    <location>
        <begin position="27"/>
        <end position="507"/>
    </location>
</feature>
<dbReference type="EMBL" id="JAAOZQ010000218">
    <property type="protein sequence ID" value="KAF7515002.1"/>
    <property type="molecule type" value="Genomic_DNA"/>
</dbReference>
<dbReference type="PANTHER" id="PTHR23501:SF78">
    <property type="entry name" value="MAJOR FACILITATOR SUPERFAMILY (MFS) PROFILE DOMAIN-CONTAINING PROTEIN-RELATED"/>
    <property type="match status" value="1"/>
</dbReference>
<dbReference type="AlphaFoldDB" id="A0A9P5KYE7"/>
<evidence type="ECO:0000259" key="9">
    <source>
        <dbReference type="PROSITE" id="PS50850"/>
    </source>
</evidence>
<dbReference type="FunFam" id="1.20.1720.10:FF:000013">
    <property type="entry name" value="Related to multidrug resistance proteins"/>
    <property type="match status" value="1"/>
</dbReference>
<dbReference type="InterPro" id="IPR001958">
    <property type="entry name" value="Tet-R_TetA/multi-R_MdtG-like"/>
</dbReference>
<feature type="compositionally biased region" description="Basic and acidic residues" evidence="7">
    <location>
        <begin position="509"/>
        <end position="522"/>
    </location>
</feature>
<feature type="transmembrane region" description="Helical" evidence="8">
    <location>
        <begin position="353"/>
        <end position="371"/>
    </location>
</feature>
<name>A0A9P5KYE7_PENCR</name>
<comment type="caution">
    <text evidence="10">The sequence shown here is derived from an EMBL/GenBank/DDBJ whole genome shotgun (WGS) entry which is preliminary data.</text>
</comment>
<dbReference type="InterPro" id="IPR011701">
    <property type="entry name" value="MFS"/>
</dbReference>
<keyword evidence="4 8" id="KW-0812">Transmembrane</keyword>
<keyword evidence="5 8" id="KW-1133">Transmembrane helix</keyword>
<feature type="transmembrane region" description="Helical" evidence="8">
    <location>
        <begin position="24"/>
        <end position="41"/>
    </location>
</feature>
<evidence type="ECO:0000313" key="10">
    <source>
        <dbReference type="EMBL" id="KAF7515002.1"/>
    </source>
</evidence>
<feature type="transmembrane region" description="Helical" evidence="8">
    <location>
        <begin position="321"/>
        <end position="344"/>
    </location>
</feature>
<feature type="transmembrane region" description="Helical" evidence="8">
    <location>
        <begin position="248"/>
        <end position="268"/>
    </location>
</feature>
<comment type="similarity">
    <text evidence="2">Belongs to the major facilitator superfamily.</text>
</comment>